<dbReference type="SUPFAM" id="SSF89562">
    <property type="entry name" value="RraA-like"/>
    <property type="match status" value="1"/>
</dbReference>
<dbReference type="Pfam" id="PF03737">
    <property type="entry name" value="RraA-like"/>
    <property type="match status" value="1"/>
</dbReference>
<organism evidence="2 3">
    <name type="scientific">Streptomyces caeruleatus</name>
    <dbReference type="NCBI Taxonomy" id="661399"/>
    <lineage>
        <taxon>Bacteria</taxon>
        <taxon>Bacillati</taxon>
        <taxon>Actinomycetota</taxon>
        <taxon>Actinomycetes</taxon>
        <taxon>Kitasatosporales</taxon>
        <taxon>Streptomycetaceae</taxon>
        <taxon>Streptomyces</taxon>
    </lineage>
</organism>
<evidence type="ECO:0000313" key="2">
    <source>
        <dbReference type="EMBL" id="KUN97861.1"/>
    </source>
</evidence>
<feature type="region of interest" description="Disordered" evidence="1">
    <location>
        <begin position="1"/>
        <end position="24"/>
    </location>
</feature>
<dbReference type="InterPro" id="IPR036704">
    <property type="entry name" value="RraA/RraA-like_sf"/>
</dbReference>
<gene>
    <name evidence="2" type="ORF">AQJ67_29210</name>
</gene>
<reference evidence="2 3" key="1">
    <citation type="submission" date="2015-10" db="EMBL/GenBank/DDBJ databases">
        <title>Draft genome sequence of Streptomyces caeruleatus NRRL B-24802, type strain for the species Streptomyces caeruleatus.</title>
        <authorList>
            <person name="Ruckert C."/>
            <person name="Winkler A."/>
            <person name="Kalinowski J."/>
            <person name="Kampfer P."/>
            <person name="Glaeser S."/>
        </authorList>
    </citation>
    <scope>NUCLEOTIDE SEQUENCE [LARGE SCALE GENOMIC DNA]</scope>
    <source>
        <strain evidence="2 3">NRRL B-24802</strain>
    </source>
</reference>
<dbReference type="RefSeq" id="WP_062722294.1">
    <property type="nucleotide sequence ID" value="NZ_KQ948933.1"/>
</dbReference>
<protein>
    <submittedName>
        <fullName evidence="2">Uncharacterized protein</fullName>
    </submittedName>
</protein>
<dbReference type="Gene3D" id="3.50.30.40">
    <property type="entry name" value="Ribonuclease E inhibitor RraA/RraA-like"/>
    <property type="match status" value="1"/>
</dbReference>
<dbReference type="EMBL" id="LMWY01000040">
    <property type="protein sequence ID" value="KUN97861.1"/>
    <property type="molecule type" value="Genomic_DNA"/>
</dbReference>
<proteinExistence type="predicted"/>
<comment type="caution">
    <text evidence="2">The sequence shown here is derived from an EMBL/GenBank/DDBJ whole genome shotgun (WGS) entry which is preliminary data.</text>
</comment>
<dbReference type="InterPro" id="IPR005493">
    <property type="entry name" value="RraA/RraA-like"/>
</dbReference>
<dbReference type="STRING" id="661399.AQJ67_29210"/>
<dbReference type="AlphaFoldDB" id="A0A117RLT2"/>
<dbReference type="Proteomes" id="UP000053429">
    <property type="component" value="Unassembled WGS sequence"/>
</dbReference>
<evidence type="ECO:0000313" key="3">
    <source>
        <dbReference type="Proteomes" id="UP000053429"/>
    </source>
</evidence>
<keyword evidence="3" id="KW-1185">Reference proteome</keyword>
<sequence length="69" mass="7099">MGFPARSRGVSAQDMGQTGPGPVTAPAVVAGATVRRGDAIAADDDGVLCVPLQDCSHTLGHRRRDQGDR</sequence>
<evidence type="ECO:0000256" key="1">
    <source>
        <dbReference type="SAM" id="MobiDB-lite"/>
    </source>
</evidence>
<name>A0A117RLT2_9ACTN</name>
<accession>A0A117RLT2</accession>